<reference evidence="4 5" key="1">
    <citation type="journal article" date="2020" name="Cell Host Microbe">
        <title>Functional and Genomic Variation between Human-Derived Isolates of Lachnospiraceae Reveals Inter- and Intra-Species Diversity.</title>
        <authorList>
            <person name="Sorbara M.T."/>
            <person name="Littmann E.R."/>
            <person name="Fontana E."/>
            <person name="Moody T.U."/>
            <person name="Kohout C.E."/>
            <person name="Gjonbalaj M."/>
            <person name="Eaton V."/>
            <person name="Seok R."/>
            <person name="Leiner I.M."/>
            <person name="Pamer E.G."/>
        </authorList>
    </citation>
    <scope>NUCLEOTIDE SEQUENCE [LARGE SCALE GENOMIC DNA]</scope>
    <source>
        <strain evidence="4 5">MSK.17.74</strain>
    </source>
</reference>
<dbReference type="NCBIfam" id="TIGR01451">
    <property type="entry name" value="B_ant_repeat"/>
    <property type="match status" value="1"/>
</dbReference>
<evidence type="ECO:0000256" key="2">
    <source>
        <dbReference type="SAM" id="SignalP"/>
    </source>
</evidence>
<keyword evidence="5" id="KW-1185">Reference proteome</keyword>
<dbReference type="InterPro" id="IPR051172">
    <property type="entry name" value="Chlamydia_OmcB"/>
</dbReference>
<comment type="caution">
    <text evidence="4">The sequence shown here is derived from an EMBL/GenBank/DDBJ whole genome shotgun (WGS) entry which is preliminary data.</text>
</comment>
<feature type="compositionally biased region" description="Polar residues" evidence="1">
    <location>
        <begin position="511"/>
        <end position="520"/>
    </location>
</feature>
<feature type="region of interest" description="Disordered" evidence="1">
    <location>
        <begin position="474"/>
        <end position="521"/>
    </location>
</feature>
<evidence type="ECO:0000313" key="5">
    <source>
        <dbReference type="Proteomes" id="UP001644719"/>
    </source>
</evidence>
<organism evidence="4 5">
    <name type="scientific">Blautia faecis</name>
    <dbReference type="NCBI Taxonomy" id="871665"/>
    <lineage>
        <taxon>Bacteria</taxon>
        <taxon>Bacillati</taxon>
        <taxon>Bacillota</taxon>
        <taxon>Clostridia</taxon>
        <taxon>Lachnospirales</taxon>
        <taxon>Lachnospiraceae</taxon>
        <taxon>Blautia</taxon>
    </lineage>
</organism>
<dbReference type="RefSeq" id="WP_148461123.1">
    <property type="nucleotide sequence ID" value="NZ_JAAIPV010000009.1"/>
</dbReference>
<feature type="domain" description="DUF7507" evidence="3">
    <location>
        <begin position="358"/>
        <end position="460"/>
    </location>
</feature>
<evidence type="ECO:0000256" key="1">
    <source>
        <dbReference type="SAM" id="MobiDB-lite"/>
    </source>
</evidence>
<dbReference type="EMBL" id="JAAITS010000006">
    <property type="protein sequence ID" value="NSG84473.1"/>
    <property type="molecule type" value="Genomic_DNA"/>
</dbReference>
<sequence length="553" mass="60016">MKNRIWKKILAVGVSLLAEAGMLVGCTAQPAVAYGAEMEGGLSVVQDAAWTDLQKFQAVISVKADGLASLTWENENQEYESGDENLFSSGNQDGSLENDQYDFSDETISHPTSYELVVWLSEYFQPDASFMAPEGCLKEELPIETADGRSSSITGFRWKINSGEQGKQLKIPVTLRDEYRFPAEKHTVPTCQDILHANGAISGEENGGGVYIVKKVENEKNILCKALSKSLEIPAAHMDFSVEMEAKEKALYTGKRIHMAVNLTNNGQVPFYKISLQAKVKEQELVPVWEKEPGLEVSESGAVLESLSAGETRILSFYIDPDMDQKSNLELELFAKTENPVSLEKAAEKQLTLQQGKASFTVKKTADCDNASPGETVTYQISIHNTGEVTLHSVVTTERFGLAGVTATFQEQRGITLNKSRTQAKIQEIAPGGCVNLKAKVVLPKDLKDQNLMNQIIVVTDETGEESAVRDQATIRVEDKEKDGNGSGNGNGGGNGDGTGIGSGNNDGSTMAASTSPKTGDTSHKELFQVLILLSFLFSAVAARRMFGDNAHR</sequence>
<keyword evidence="2" id="KW-0732">Signal</keyword>
<dbReference type="InterPro" id="IPR055354">
    <property type="entry name" value="DUF7507"/>
</dbReference>
<dbReference type="InterPro" id="IPR047589">
    <property type="entry name" value="DUF11_rpt"/>
</dbReference>
<evidence type="ECO:0000313" key="4">
    <source>
        <dbReference type="EMBL" id="NSG84473.1"/>
    </source>
</evidence>
<dbReference type="PANTHER" id="PTHR34819">
    <property type="entry name" value="LARGE CYSTEINE-RICH PERIPLASMIC PROTEIN OMCB"/>
    <property type="match status" value="1"/>
</dbReference>
<dbReference type="Pfam" id="PF24346">
    <property type="entry name" value="DUF7507"/>
    <property type="match status" value="1"/>
</dbReference>
<name>A0ABX2H5F6_9FIRM</name>
<protein>
    <recommendedName>
        <fullName evidence="3">DUF7507 domain-containing protein</fullName>
    </recommendedName>
</protein>
<accession>A0ABX2H5F6</accession>
<proteinExistence type="predicted"/>
<feature type="signal peptide" evidence="2">
    <location>
        <begin position="1"/>
        <end position="20"/>
    </location>
</feature>
<feature type="chain" id="PRO_5045303437" description="DUF7507 domain-containing protein" evidence="2">
    <location>
        <begin position="21"/>
        <end position="553"/>
    </location>
</feature>
<dbReference type="Proteomes" id="UP001644719">
    <property type="component" value="Unassembled WGS sequence"/>
</dbReference>
<dbReference type="PANTHER" id="PTHR34819:SF3">
    <property type="entry name" value="CELL SURFACE PROTEIN"/>
    <property type="match status" value="1"/>
</dbReference>
<evidence type="ECO:0000259" key="3">
    <source>
        <dbReference type="Pfam" id="PF24346"/>
    </source>
</evidence>
<feature type="compositionally biased region" description="Gly residues" evidence="1">
    <location>
        <begin position="485"/>
        <end position="505"/>
    </location>
</feature>
<gene>
    <name evidence="4" type="ORF">G5B17_03260</name>
</gene>